<gene>
    <name evidence="2" type="ORF">ECPE_LOCUS4593</name>
</gene>
<dbReference type="AlphaFoldDB" id="A0A183ACA8"/>
<evidence type="ECO:0000313" key="4">
    <source>
        <dbReference type="WBParaSite" id="ECPE_0000460501-mRNA-1"/>
    </source>
</evidence>
<dbReference type="PANTHER" id="PTHR22677:SF4">
    <property type="entry name" value="USHER SYNDROME TYPE-1G PROTEIN-LIKE PROTEIN"/>
    <property type="match status" value="1"/>
</dbReference>
<dbReference type="InterPro" id="IPR039323">
    <property type="entry name" value="ANKRD_45/46/60"/>
</dbReference>
<evidence type="ECO:0000313" key="2">
    <source>
        <dbReference type="EMBL" id="VDP73052.1"/>
    </source>
</evidence>
<protein>
    <submittedName>
        <fullName evidence="4">ANK_REP_REGION domain-containing protein</fullName>
    </submittedName>
</protein>
<dbReference type="InterPro" id="IPR036770">
    <property type="entry name" value="Ankyrin_rpt-contain_sf"/>
</dbReference>
<dbReference type="PROSITE" id="PS50088">
    <property type="entry name" value="ANK_REPEAT"/>
    <property type="match status" value="1"/>
</dbReference>
<organism evidence="4">
    <name type="scientific">Echinostoma caproni</name>
    <dbReference type="NCBI Taxonomy" id="27848"/>
    <lineage>
        <taxon>Eukaryota</taxon>
        <taxon>Metazoa</taxon>
        <taxon>Spiralia</taxon>
        <taxon>Lophotrochozoa</taxon>
        <taxon>Platyhelminthes</taxon>
        <taxon>Trematoda</taxon>
        <taxon>Digenea</taxon>
        <taxon>Plagiorchiida</taxon>
        <taxon>Echinostomata</taxon>
        <taxon>Echinostomatoidea</taxon>
        <taxon>Echinostomatidae</taxon>
        <taxon>Echinostoma</taxon>
    </lineage>
</organism>
<reference evidence="2 3" key="2">
    <citation type="submission" date="2018-11" db="EMBL/GenBank/DDBJ databases">
        <authorList>
            <consortium name="Pathogen Informatics"/>
        </authorList>
    </citation>
    <scope>NUCLEOTIDE SEQUENCE [LARGE SCALE GENOMIC DNA]</scope>
    <source>
        <strain evidence="2 3">Egypt</strain>
    </source>
</reference>
<dbReference type="Pfam" id="PF12796">
    <property type="entry name" value="Ank_2"/>
    <property type="match status" value="1"/>
</dbReference>
<name>A0A183ACA8_9TREM</name>
<keyword evidence="3" id="KW-1185">Reference proteome</keyword>
<feature type="repeat" description="ANK" evidence="1">
    <location>
        <begin position="178"/>
        <end position="210"/>
    </location>
</feature>
<dbReference type="WBParaSite" id="ECPE_0000460501-mRNA-1">
    <property type="protein sequence ID" value="ECPE_0000460501-mRNA-1"/>
    <property type="gene ID" value="ECPE_0000460501"/>
</dbReference>
<reference evidence="4" key="1">
    <citation type="submission" date="2016-06" db="UniProtKB">
        <authorList>
            <consortium name="WormBaseParasite"/>
        </authorList>
    </citation>
    <scope>IDENTIFICATION</scope>
</reference>
<accession>A0A183ACA8</accession>
<dbReference type="SMART" id="SM00248">
    <property type="entry name" value="ANK"/>
    <property type="match status" value="2"/>
</dbReference>
<dbReference type="PROSITE" id="PS50297">
    <property type="entry name" value="ANK_REP_REGION"/>
    <property type="match status" value="1"/>
</dbReference>
<dbReference type="PANTHER" id="PTHR22677">
    <property type="entry name" value="ANKYRIN REPEAT DOMAIN-CONTAINING PROTEIN 60"/>
    <property type="match status" value="1"/>
</dbReference>
<keyword evidence="1" id="KW-0040">ANK repeat</keyword>
<dbReference type="SUPFAM" id="SSF48403">
    <property type="entry name" value="Ankyrin repeat"/>
    <property type="match status" value="1"/>
</dbReference>
<dbReference type="Gene3D" id="1.25.40.20">
    <property type="entry name" value="Ankyrin repeat-containing domain"/>
    <property type="match status" value="1"/>
</dbReference>
<evidence type="ECO:0000256" key="1">
    <source>
        <dbReference type="PROSITE-ProRule" id="PRU00023"/>
    </source>
</evidence>
<evidence type="ECO:0000313" key="3">
    <source>
        <dbReference type="Proteomes" id="UP000272942"/>
    </source>
</evidence>
<dbReference type="Proteomes" id="UP000272942">
    <property type="component" value="Unassembled WGS sequence"/>
</dbReference>
<proteinExistence type="predicted"/>
<dbReference type="EMBL" id="UZAN01041449">
    <property type="protein sequence ID" value="VDP73052.1"/>
    <property type="molecule type" value="Genomic_DNA"/>
</dbReference>
<dbReference type="InterPro" id="IPR002110">
    <property type="entry name" value="Ankyrin_rpt"/>
</dbReference>
<sequence>MPPTRKSQFRVYLHAEQDSVVYPMPFLTRDSRVKDLFKAAELATGLSMEWQNIYYIDQCTVHLHSPRSDLFPSVGDLNPDHQLRDFHVVHRSHFTTHIPDELAKLLMDVRDGDWRKIVNHGISPYLPTGNGWIVEPVNWQRTRSRLNFAWMSAARFGLHQIGAALLSLGANLNVTTHYGRTALHMAAAHGHIGVLQLLAQKGANLRVTDCDGVTPLAIARKHGHMAFARSLNRLDWLVRVRGVQPRFLNLPLKAFQLCDSKYPKWRQDPDGKLYLEESSMFCAATPMERSMHF</sequence>
<dbReference type="OrthoDB" id="10258888at2759"/>